<dbReference type="Gene3D" id="3.10.50.40">
    <property type="match status" value="2"/>
</dbReference>
<keyword evidence="4 5" id="KW-0413">Isomerase</keyword>
<dbReference type="Proteomes" id="UP001597116">
    <property type="component" value="Unassembled WGS sequence"/>
</dbReference>
<sequence>MNLKSIGTLSLLVAALASCDNNRVQVTENGLKYKFHEDVEDTRKAKVGDVMTFNITVKNSKDSTLGSSYTTGSPVKQPLQASTFKGSLEEGLALLSKGDSATIYVNADSIAARSMQPLPPFIPKGSDIAYTIKVVDIQSMEEFQKAQVALREKQKGVDAKTIADYVAKNKLAGQKTASGLYFVITQPGAGPQPASGDVVKVKYTGKLMDGKVFDSSDKQPQTQAGIDFPLGQGAVIPGWEEGIRQLRKGGKGTIIIPSGLAYGTEGAPGAIPPNSVILFDVELVDVKKGAAPTPPQMPQMPQGGR</sequence>
<evidence type="ECO:0000256" key="1">
    <source>
        <dbReference type="ARBA" id="ARBA00000971"/>
    </source>
</evidence>
<evidence type="ECO:0000256" key="4">
    <source>
        <dbReference type="ARBA" id="ARBA00023235"/>
    </source>
</evidence>
<dbReference type="EC" id="5.2.1.8" evidence="6"/>
<dbReference type="PANTHER" id="PTHR43811:SF19">
    <property type="entry name" value="39 KDA FK506-BINDING NUCLEAR PROTEIN"/>
    <property type="match status" value="1"/>
</dbReference>
<name>A0ABW3QM46_9BACT</name>
<evidence type="ECO:0000256" key="3">
    <source>
        <dbReference type="ARBA" id="ARBA00023110"/>
    </source>
</evidence>
<evidence type="ECO:0000256" key="6">
    <source>
        <dbReference type="RuleBase" id="RU003915"/>
    </source>
</evidence>
<gene>
    <name evidence="8" type="ORF">ACFQ4C_26785</name>
</gene>
<reference evidence="9" key="1">
    <citation type="journal article" date="2019" name="Int. J. Syst. Evol. Microbiol.">
        <title>The Global Catalogue of Microorganisms (GCM) 10K type strain sequencing project: providing services to taxonomists for standard genome sequencing and annotation.</title>
        <authorList>
            <consortium name="The Broad Institute Genomics Platform"/>
            <consortium name="The Broad Institute Genome Sequencing Center for Infectious Disease"/>
            <person name="Wu L."/>
            <person name="Ma J."/>
        </authorList>
    </citation>
    <scope>NUCLEOTIDE SEQUENCE [LARGE SCALE GENOMIC DNA]</scope>
    <source>
        <strain evidence="9">CCUG 55608</strain>
    </source>
</reference>
<dbReference type="Pfam" id="PF00254">
    <property type="entry name" value="FKBP_C"/>
    <property type="match status" value="2"/>
</dbReference>
<feature type="domain" description="PPIase FKBP-type" evidence="7">
    <location>
        <begin position="196"/>
        <end position="287"/>
    </location>
</feature>
<dbReference type="RefSeq" id="WP_265993831.1">
    <property type="nucleotide sequence ID" value="NZ_CP110973.1"/>
</dbReference>
<evidence type="ECO:0000259" key="7">
    <source>
        <dbReference type="PROSITE" id="PS50059"/>
    </source>
</evidence>
<dbReference type="EMBL" id="JBHTLP010000023">
    <property type="protein sequence ID" value="MFD1144764.1"/>
    <property type="molecule type" value="Genomic_DNA"/>
</dbReference>
<evidence type="ECO:0000256" key="5">
    <source>
        <dbReference type="PROSITE-ProRule" id="PRU00277"/>
    </source>
</evidence>
<dbReference type="InterPro" id="IPR001179">
    <property type="entry name" value="PPIase_FKBP_dom"/>
</dbReference>
<comment type="similarity">
    <text evidence="2 6">Belongs to the FKBP-type PPIase family.</text>
</comment>
<organism evidence="8 9">
    <name type="scientific">Larkinella insperata</name>
    <dbReference type="NCBI Taxonomy" id="332158"/>
    <lineage>
        <taxon>Bacteria</taxon>
        <taxon>Pseudomonadati</taxon>
        <taxon>Bacteroidota</taxon>
        <taxon>Cytophagia</taxon>
        <taxon>Cytophagales</taxon>
        <taxon>Spirosomataceae</taxon>
        <taxon>Larkinella</taxon>
    </lineage>
</organism>
<protein>
    <recommendedName>
        <fullName evidence="6">Peptidyl-prolyl cis-trans isomerase</fullName>
        <ecNumber evidence="6">5.2.1.8</ecNumber>
    </recommendedName>
</protein>
<evidence type="ECO:0000313" key="8">
    <source>
        <dbReference type="EMBL" id="MFD1144764.1"/>
    </source>
</evidence>
<comment type="catalytic activity">
    <reaction evidence="1 5 6">
        <text>[protein]-peptidylproline (omega=180) = [protein]-peptidylproline (omega=0)</text>
        <dbReference type="Rhea" id="RHEA:16237"/>
        <dbReference type="Rhea" id="RHEA-COMP:10747"/>
        <dbReference type="Rhea" id="RHEA-COMP:10748"/>
        <dbReference type="ChEBI" id="CHEBI:83833"/>
        <dbReference type="ChEBI" id="CHEBI:83834"/>
        <dbReference type="EC" id="5.2.1.8"/>
    </reaction>
</comment>
<accession>A0ABW3QM46</accession>
<dbReference type="PANTHER" id="PTHR43811">
    <property type="entry name" value="FKBP-TYPE PEPTIDYL-PROLYL CIS-TRANS ISOMERASE FKPA"/>
    <property type="match status" value="1"/>
</dbReference>
<evidence type="ECO:0000313" key="9">
    <source>
        <dbReference type="Proteomes" id="UP001597116"/>
    </source>
</evidence>
<dbReference type="GO" id="GO:0003755">
    <property type="term" value="F:peptidyl-prolyl cis-trans isomerase activity"/>
    <property type="evidence" value="ECO:0007669"/>
    <property type="project" value="UniProtKB-EC"/>
</dbReference>
<dbReference type="PROSITE" id="PS51257">
    <property type="entry name" value="PROKAR_LIPOPROTEIN"/>
    <property type="match status" value="1"/>
</dbReference>
<dbReference type="PROSITE" id="PS50059">
    <property type="entry name" value="FKBP_PPIASE"/>
    <property type="match status" value="1"/>
</dbReference>
<dbReference type="InterPro" id="IPR046357">
    <property type="entry name" value="PPIase_dom_sf"/>
</dbReference>
<dbReference type="SUPFAM" id="SSF54534">
    <property type="entry name" value="FKBP-like"/>
    <property type="match status" value="2"/>
</dbReference>
<comment type="caution">
    <text evidence="8">The sequence shown here is derived from an EMBL/GenBank/DDBJ whole genome shotgun (WGS) entry which is preliminary data.</text>
</comment>
<evidence type="ECO:0000256" key="2">
    <source>
        <dbReference type="ARBA" id="ARBA00006577"/>
    </source>
</evidence>
<keyword evidence="9" id="KW-1185">Reference proteome</keyword>
<proteinExistence type="inferred from homology"/>
<keyword evidence="3 5" id="KW-0697">Rotamase</keyword>